<dbReference type="InterPro" id="IPR046960">
    <property type="entry name" value="PPR_At4g14850-like_plant"/>
</dbReference>
<dbReference type="GO" id="GO:0009451">
    <property type="term" value="P:RNA modification"/>
    <property type="evidence" value="ECO:0007669"/>
    <property type="project" value="InterPro"/>
</dbReference>
<sequence>MLRLLLKYKVWRHDKIHLLLGTRCLSILTSANSLQRPSYEIKDQNKVIDFTVLFSSCSDAASVKRLHALLVVSGKTQTIFVSTRLLNLYAHLGDLSSAYDTFSLMPFKDEYTWNSMISAYVRTGNFTKAMNCFHELTLTSQVQPDWYTFPLVLKACGNLIDGKKLHCWVFKLGFMWDVFIAASLIHMYCRFNAVAAAHYLFENMPFRDSASWNAVISGLCQNGNADEALSIAGEMRLEGMNLDPVTIASILPACVLVGKSLIGMLIHLYVIKHGLEFDLFVSNALINMYAKLGWLEHAQRVFYQMVVRDLVSWNSIISAFEQNNEPAFALLLYNGMQLHGLQPDLLTLVSLASITSQSGHCQNSRSVHGFITRRGWLMEDVIVGNAIVDMYAKLGIIDYARKAFEEIPFKDVISWNTLITCYSQNGFASEAIEIYCMMEAYTDITPNQGTWVSVLPAYSHLGALQQGMKIHGHVIKTHLHSDVFVGTCLVDMYGKCGRLDDAMSLFSEVPRGNSVPWNAIIACHGIHGHGEVALELFDKMLHDGVNPDNVTFLSLLSACSHSGFVGQGYRCFHMMREQYAIKPSLRHYGCMVDLLGRAGQLEKAYEVIKSMPMQPDVSVWGALLGACRIHGNIELGKFASDRLFELDSENVGYYVLLSNIYANVGKWEGVSDVRSLARDRGLKKTPGWSSIEVNNKVNVFYTGNKSHPKCEEIYKELGILTAKIKSLGYIPDSSFVLQDVEEDEKEHILTSHSERLAIAFGLISTVPRSNIRIFKNLRICGDCHNATKFISKVTEREIIVRDSNRFHHFKDGTCSCGDYW</sequence>
<dbReference type="PROSITE" id="PS51375">
    <property type="entry name" value="PPR"/>
    <property type="match status" value="5"/>
</dbReference>
<dbReference type="Pfam" id="PF14432">
    <property type="entry name" value="DYW_deaminase"/>
    <property type="match status" value="1"/>
</dbReference>
<dbReference type="GO" id="GO:0008270">
    <property type="term" value="F:zinc ion binding"/>
    <property type="evidence" value="ECO:0007669"/>
    <property type="project" value="InterPro"/>
</dbReference>
<feature type="repeat" description="PPR" evidence="3">
    <location>
        <begin position="309"/>
        <end position="343"/>
    </location>
</feature>
<dbReference type="GO" id="GO:0003723">
    <property type="term" value="F:RNA binding"/>
    <property type="evidence" value="ECO:0007669"/>
    <property type="project" value="InterPro"/>
</dbReference>
<dbReference type="NCBIfam" id="TIGR00756">
    <property type="entry name" value="PPR"/>
    <property type="match status" value="6"/>
</dbReference>
<dbReference type="Proteomes" id="UP001279734">
    <property type="component" value="Unassembled WGS sequence"/>
</dbReference>
<dbReference type="Gene3D" id="1.25.40.10">
    <property type="entry name" value="Tetratricopeptide repeat domain"/>
    <property type="match status" value="5"/>
</dbReference>
<dbReference type="FunFam" id="1.25.40.10:FF:000196">
    <property type="entry name" value="Pentatricopeptide repeat-containing protein At4g14850"/>
    <property type="match status" value="1"/>
</dbReference>
<dbReference type="FunFam" id="1.25.40.10:FF:000073">
    <property type="entry name" value="Pentatricopeptide repeat-containing protein chloroplastic"/>
    <property type="match status" value="2"/>
</dbReference>
<keyword evidence="6" id="KW-1185">Reference proteome</keyword>
<proteinExistence type="inferred from homology"/>
<reference evidence="5" key="1">
    <citation type="submission" date="2023-05" db="EMBL/GenBank/DDBJ databases">
        <title>Nepenthes gracilis genome sequencing.</title>
        <authorList>
            <person name="Fukushima K."/>
        </authorList>
    </citation>
    <scope>NUCLEOTIDE SEQUENCE</scope>
    <source>
        <strain evidence="5">SING2019-196</strain>
    </source>
</reference>
<comment type="similarity">
    <text evidence="1">Belongs to the PPR family. PCMP-H subfamily.</text>
</comment>
<dbReference type="Pfam" id="PF01535">
    <property type="entry name" value="PPR"/>
    <property type="match status" value="5"/>
</dbReference>
<feature type="domain" description="DYW" evidence="4">
    <location>
        <begin position="728"/>
        <end position="820"/>
    </location>
</feature>
<evidence type="ECO:0000256" key="2">
    <source>
        <dbReference type="ARBA" id="ARBA00022737"/>
    </source>
</evidence>
<dbReference type="EMBL" id="BSYO01000031">
    <property type="protein sequence ID" value="GMH26574.1"/>
    <property type="molecule type" value="Genomic_DNA"/>
</dbReference>
<dbReference type="PANTHER" id="PTHR47926">
    <property type="entry name" value="PENTATRICOPEPTIDE REPEAT-CONTAINING PROTEIN"/>
    <property type="match status" value="1"/>
</dbReference>
<feature type="repeat" description="PPR" evidence="3">
    <location>
        <begin position="109"/>
        <end position="144"/>
    </location>
</feature>
<dbReference type="PANTHER" id="PTHR47926:SF486">
    <property type="entry name" value="(WILD MALAYSIAN BANANA) HYPOTHETICAL PROTEIN"/>
    <property type="match status" value="1"/>
</dbReference>
<feature type="repeat" description="PPR" evidence="3">
    <location>
        <begin position="411"/>
        <end position="441"/>
    </location>
</feature>
<dbReference type="InterPro" id="IPR011990">
    <property type="entry name" value="TPR-like_helical_dom_sf"/>
</dbReference>
<dbReference type="InterPro" id="IPR046848">
    <property type="entry name" value="E_motif"/>
</dbReference>
<dbReference type="Pfam" id="PF13041">
    <property type="entry name" value="PPR_2"/>
    <property type="match status" value="3"/>
</dbReference>
<dbReference type="FunFam" id="1.25.40.10:FF:000490">
    <property type="entry name" value="Pentatricopeptide repeat-containing protein chloroplastic"/>
    <property type="match status" value="1"/>
</dbReference>
<feature type="repeat" description="PPR" evidence="3">
    <location>
        <begin position="513"/>
        <end position="547"/>
    </location>
</feature>
<evidence type="ECO:0000313" key="5">
    <source>
        <dbReference type="EMBL" id="GMH26574.1"/>
    </source>
</evidence>
<dbReference type="InterPro" id="IPR032867">
    <property type="entry name" value="DYW_dom"/>
</dbReference>
<comment type="caution">
    <text evidence="5">The sequence shown here is derived from an EMBL/GenBank/DDBJ whole genome shotgun (WGS) entry which is preliminary data.</text>
</comment>
<dbReference type="Pfam" id="PF20431">
    <property type="entry name" value="E_motif"/>
    <property type="match status" value="1"/>
</dbReference>
<name>A0AAD3TC75_NEPGR</name>
<gene>
    <name evidence="5" type="ORF">Nepgr_028417</name>
</gene>
<evidence type="ECO:0000259" key="4">
    <source>
        <dbReference type="Pfam" id="PF14432"/>
    </source>
</evidence>
<evidence type="ECO:0000256" key="3">
    <source>
        <dbReference type="PROSITE-ProRule" id="PRU00708"/>
    </source>
</evidence>
<protein>
    <recommendedName>
        <fullName evidence="4">DYW domain-containing protein</fullName>
    </recommendedName>
</protein>
<evidence type="ECO:0000313" key="6">
    <source>
        <dbReference type="Proteomes" id="UP001279734"/>
    </source>
</evidence>
<organism evidence="5 6">
    <name type="scientific">Nepenthes gracilis</name>
    <name type="common">Slender pitcher plant</name>
    <dbReference type="NCBI Taxonomy" id="150966"/>
    <lineage>
        <taxon>Eukaryota</taxon>
        <taxon>Viridiplantae</taxon>
        <taxon>Streptophyta</taxon>
        <taxon>Embryophyta</taxon>
        <taxon>Tracheophyta</taxon>
        <taxon>Spermatophyta</taxon>
        <taxon>Magnoliopsida</taxon>
        <taxon>eudicotyledons</taxon>
        <taxon>Gunneridae</taxon>
        <taxon>Pentapetalae</taxon>
        <taxon>Caryophyllales</taxon>
        <taxon>Nepenthaceae</taxon>
        <taxon>Nepenthes</taxon>
    </lineage>
</organism>
<keyword evidence="2" id="KW-0677">Repeat</keyword>
<dbReference type="InterPro" id="IPR002885">
    <property type="entry name" value="PPR_rpt"/>
</dbReference>
<accession>A0AAD3TC75</accession>
<feature type="repeat" description="PPR" evidence="3">
    <location>
        <begin position="208"/>
        <end position="242"/>
    </location>
</feature>
<evidence type="ECO:0000256" key="1">
    <source>
        <dbReference type="ARBA" id="ARBA00006643"/>
    </source>
</evidence>
<dbReference type="AlphaFoldDB" id="A0AAD3TC75"/>